<dbReference type="PANTHER" id="PTHR10796">
    <property type="entry name" value="PATCHED-RELATED"/>
    <property type="match status" value="1"/>
</dbReference>
<evidence type="ECO:0000256" key="3">
    <source>
        <dbReference type="ARBA" id="ARBA00022692"/>
    </source>
</evidence>
<keyword evidence="3 7" id="KW-0812">Transmembrane</keyword>
<dbReference type="GO" id="GO:0030659">
    <property type="term" value="C:cytoplasmic vesicle membrane"/>
    <property type="evidence" value="ECO:0007669"/>
    <property type="project" value="TreeGrafter"/>
</dbReference>
<feature type="non-terminal residue" evidence="9">
    <location>
        <position position="321"/>
    </location>
</feature>
<gene>
    <name evidence="9" type="ORF">OESDEN_11229</name>
</gene>
<sequence>MISALTNMSADAVGAFTSSPEITLLCYGNAACIFVDFIYQITLYSAVMVLAGHFEVENERERSLTQRVECGADETSDNLEQVQRKNFMEDYEFYLVPLVSFRITNKFFNAAVFIVWIAYLLVSIKGLTQMPINLTPKKLFAADSSLIEMDDLRVSYVIPHFTLATIFVNRPGNLSDQSRLARLNSFVAEMESLPGAWGKPSSNYFLRDFAVFEKEMKEIETEDGEKITKEPKTLNLKELPAFLKWPEYEFWRGFIRFKDNSTELERFFLTTAYHGEALREWMNRDKMLKSWRTVVDRYAPEFNVTVYYDDSIYLDLIENMP</sequence>
<evidence type="ECO:0000256" key="7">
    <source>
        <dbReference type="SAM" id="Phobius"/>
    </source>
</evidence>
<evidence type="ECO:0000256" key="4">
    <source>
        <dbReference type="ARBA" id="ARBA00022989"/>
    </source>
</evidence>
<dbReference type="Pfam" id="PF02460">
    <property type="entry name" value="Patched"/>
    <property type="match status" value="1"/>
</dbReference>
<keyword evidence="6" id="KW-0325">Glycoprotein</keyword>
<reference evidence="9 10" key="1">
    <citation type="submission" date="2014-03" db="EMBL/GenBank/DDBJ databases">
        <title>Draft genome of the hookworm Oesophagostomum dentatum.</title>
        <authorList>
            <person name="Mitreva M."/>
        </authorList>
    </citation>
    <scope>NUCLEOTIDE SEQUENCE [LARGE SCALE GENOMIC DNA]</scope>
    <source>
        <strain evidence="9 10">OD-Hann</strain>
    </source>
</reference>
<dbReference type="InterPro" id="IPR000731">
    <property type="entry name" value="SSD"/>
</dbReference>
<keyword evidence="4 7" id="KW-1133">Transmembrane helix</keyword>
<protein>
    <submittedName>
        <fullName evidence="9">Patched family protein</fullName>
    </submittedName>
</protein>
<feature type="domain" description="SSD" evidence="8">
    <location>
        <begin position="1"/>
        <end position="50"/>
    </location>
</feature>
<evidence type="ECO:0000256" key="2">
    <source>
        <dbReference type="ARBA" id="ARBA00005585"/>
    </source>
</evidence>
<dbReference type="InterPro" id="IPR003392">
    <property type="entry name" value="PTHD_SSD"/>
</dbReference>
<evidence type="ECO:0000256" key="1">
    <source>
        <dbReference type="ARBA" id="ARBA00004141"/>
    </source>
</evidence>
<dbReference type="GO" id="GO:0005886">
    <property type="term" value="C:plasma membrane"/>
    <property type="evidence" value="ECO:0007669"/>
    <property type="project" value="TreeGrafter"/>
</dbReference>
<accession>A0A0B1SZM8</accession>
<comment type="similarity">
    <text evidence="2">Belongs to the patched family.</text>
</comment>
<evidence type="ECO:0000256" key="5">
    <source>
        <dbReference type="ARBA" id="ARBA00023136"/>
    </source>
</evidence>
<evidence type="ECO:0000313" key="9">
    <source>
        <dbReference type="EMBL" id="KHJ88967.1"/>
    </source>
</evidence>
<dbReference type="PROSITE" id="PS50156">
    <property type="entry name" value="SSD"/>
    <property type="match status" value="1"/>
</dbReference>
<organism evidence="9 10">
    <name type="scientific">Oesophagostomum dentatum</name>
    <name type="common">Nodular worm</name>
    <dbReference type="NCBI Taxonomy" id="61180"/>
    <lineage>
        <taxon>Eukaryota</taxon>
        <taxon>Metazoa</taxon>
        <taxon>Ecdysozoa</taxon>
        <taxon>Nematoda</taxon>
        <taxon>Chromadorea</taxon>
        <taxon>Rhabditida</taxon>
        <taxon>Rhabditina</taxon>
        <taxon>Rhabditomorpha</taxon>
        <taxon>Strongyloidea</taxon>
        <taxon>Strongylidae</taxon>
        <taxon>Oesophagostomum</taxon>
    </lineage>
</organism>
<evidence type="ECO:0000256" key="6">
    <source>
        <dbReference type="ARBA" id="ARBA00023180"/>
    </source>
</evidence>
<dbReference type="Proteomes" id="UP000053660">
    <property type="component" value="Unassembled WGS sequence"/>
</dbReference>
<evidence type="ECO:0000313" key="10">
    <source>
        <dbReference type="Proteomes" id="UP000053660"/>
    </source>
</evidence>
<evidence type="ECO:0000259" key="8">
    <source>
        <dbReference type="PROSITE" id="PS50156"/>
    </source>
</evidence>
<dbReference type="GO" id="GO:0006897">
    <property type="term" value="P:endocytosis"/>
    <property type="evidence" value="ECO:0007669"/>
    <property type="project" value="TreeGrafter"/>
</dbReference>
<feature type="transmembrane region" description="Helical" evidence="7">
    <location>
        <begin position="107"/>
        <end position="128"/>
    </location>
</feature>
<dbReference type="InterPro" id="IPR051697">
    <property type="entry name" value="Patched_domain-protein"/>
</dbReference>
<dbReference type="PANTHER" id="PTHR10796:SF88">
    <property type="entry name" value="SSD DOMAIN-CONTAINING PROTEIN"/>
    <property type="match status" value="1"/>
</dbReference>
<keyword evidence="10" id="KW-1185">Reference proteome</keyword>
<dbReference type="OrthoDB" id="6510177at2759"/>
<name>A0A0B1SZM8_OESDE</name>
<dbReference type="GO" id="GO:0018996">
    <property type="term" value="P:molting cycle, collagen and cuticulin-based cuticle"/>
    <property type="evidence" value="ECO:0007669"/>
    <property type="project" value="TreeGrafter"/>
</dbReference>
<proteinExistence type="inferred from homology"/>
<dbReference type="AlphaFoldDB" id="A0A0B1SZM8"/>
<comment type="subcellular location">
    <subcellularLocation>
        <location evidence="1">Membrane</location>
        <topology evidence="1">Multi-pass membrane protein</topology>
    </subcellularLocation>
</comment>
<dbReference type="EMBL" id="KN554928">
    <property type="protein sequence ID" value="KHJ88967.1"/>
    <property type="molecule type" value="Genomic_DNA"/>
</dbReference>
<keyword evidence="5 7" id="KW-0472">Membrane</keyword>